<dbReference type="SUPFAM" id="SSF56300">
    <property type="entry name" value="Metallo-dependent phosphatases"/>
    <property type="match status" value="1"/>
</dbReference>
<dbReference type="Pfam" id="PF00149">
    <property type="entry name" value="Metallophos"/>
    <property type="match status" value="1"/>
</dbReference>
<protein>
    <submittedName>
        <fullName evidence="2">Calcineurin-like phosphoesterase</fullName>
    </submittedName>
</protein>
<dbReference type="Gene3D" id="3.60.21.10">
    <property type="match status" value="1"/>
</dbReference>
<dbReference type="RefSeq" id="WP_078930305.1">
    <property type="nucleotide sequence ID" value="NZ_CAMCOW010000070.1"/>
</dbReference>
<reference evidence="2 3" key="1">
    <citation type="submission" date="2017-02" db="EMBL/GenBank/DDBJ databases">
        <authorList>
            <person name="Peterson S.W."/>
        </authorList>
    </citation>
    <scope>NUCLEOTIDE SEQUENCE [LARGE SCALE GENOMIC DNA]</scope>
    <source>
        <strain evidence="2 3">ATCC BAA-909</strain>
    </source>
</reference>
<keyword evidence="3" id="KW-1185">Reference proteome</keyword>
<dbReference type="OrthoDB" id="9783591at2"/>
<dbReference type="Proteomes" id="UP000190395">
    <property type="component" value="Unassembled WGS sequence"/>
</dbReference>
<evidence type="ECO:0000313" key="2">
    <source>
        <dbReference type="EMBL" id="SJZ54651.1"/>
    </source>
</evidence>
<organism evidence="2 3">
    <name type="scientific">Treponema berlinense</name>
    <dbReference type="NCBI Taxonomy" id="225004"/>
    <lineage>
        <taxon>Bacteria</taxon>
        <taxon>Pseudomonadati</taxon>
        <taxon>Spirochaetota</taxon>
        <taxon>Spirochaetia</taxon>
        <taxon>Spirochaetales</taxon>
        <taxon>Treponemataceae</taxon>
        <taxon>Treponema</taxon>
    </lineage>
</organism>
<accession>A0A1T4LJ39</accession>
<dbReference type="GeneID" id="303366825"/>
<dbReference type="InterPro" id="IPR029052">
    <property type="entry name" value="Metallo-depent_PP-like"/>
</dbReference>
<evidence type="ECO:0000259" key="1">
    <source>
        <dbReference type="Pfam" id="PF00149"/>
    </source>
</evidence>
<dbReference type="AlphaFoldDB" id="A0A1T4LJ39"/>
<name>A0A1T4LJ39_9SPIR</name>
<dbReference type="InterPro" id="IPR004843">
    <property type="entry name" value="Calcineurin-like_PHP"/>
</dbReference>
<proteinExistence type="predicted"/>
<feature type="domain" description="Calcineurin-like phosphoesterase" evidence="1">
    <location>
        <begin position="23"/>
        <end position="211"/>
    </location>
</feature>
<dbReference type="GO" id="GO:0016787">
    <property type="term" value="F:hydrolase activity"/>
    <property type="evidence" value="ECO:0007669"/>
    <property type="project" value="InterPro"/>
</dbReference>
<dbReference type="STRING" id="225004.SAMN02745152_00555"/>
<evidence type="ECO:0000313" key="3">
    <source>
        <dbReference type="Proteomes" id="UP000190395"/>
    </source>
</evidence>
<sequence>MKILCVSDQIDPLVYSSLAKERFASVDAILCAGDLPSDYIDFIVSTLNKPAFFIFGNHNLTEFRYYHKQKKAHKGAHPTLRQEISILDMKGSFGATYAGFKNLRDKHLLIEDSKTHKIRPLLISGVSGSMRYNNGLNQYTERQMKIALLKMVPGLLWNKIRYGKYLDIFLTHASPRHIHDKEDPCHRGFECFNWFIKKFAPSYLIHGHIHLYDANDQRITAVKSSGKAETLVINAYSHIVLNLFTSPENAIGESNV</sequence>
<gene>
    <name evidence="2" type="ORF">SAMN02745152_00555</name>
</gene>
<dbReference type="EMBL" id="FUXC01000002">
    <property type="protein sequence ID" value="SJZ54651.1"/>
    <property type="molecule type" value="Genomic_DNA"/>
</dbReference>